<dbReference type="EMBL" id="CAJNIZ010046747">
    <property type="protein sequence ID" value="CAE7755597.1"/>
    <property type="molecule type" value="Genomic_DNA"/>
</dbReference>
<protein>
    <submittedName>
        <fullName evidence="1">Xpo1 protein</fullName>
    </submittedName>
</protein>
<organism evidence="1 2">
    <name type="scientific">Symbiodinium pilosum</name>
    <name type="common">Dinoflagellate</name>
    <dbReference type="NCBI Taxonomy" id="2952"/>
    <lineage>
        <taxon>Eukaryota</taxon>
        <taxon>Sar</taxon>
        <taxon>Alveolata</taxon>
        <taxon>Dinophyceae</taxon>
        <taxon>Suessiales</taxon>
        <taxon>Symbiodiniaceae</taxon>
        <taxon>Symbiodinium</taxon>
    </lineage>
</organism>
<dbReference type="Proteomes" id="UP000649617">
    <property type="component" value="Unassembled WGS sequence"/>
</dbReference>
<name>A0A812XYT7_SYMPI</name>
<reference evidence="1" key="1">
    <citation type="submission" date="2021-02" db="EMBL/GenBank/DDBJ databases">
        <authorList>
            <person name="Dougan E. K."/>
            <person name="Rhodes N."/>
            <person name="Thang M."/>
            <person name="Chan C."/>
        </authorList>
    </citation>
    <scope>NUCLEOTIDE SEQUENCE</scope>
</reference>
<dbReference type="OrthoDB" id="433448at2759"/>
<feature type="non-terminal residue" evidence="1">
    <location>
        <position position="118"/>
    </location>
</feature>
<feature type="non-terminal residue" evidence="1">
    <location>
        <position position="1"/>
    </location>
</feature>
<evidence type="ECO:0000313" key="1">
    <source>
        <dbReference type="EMBL" id="CAE7755597.1"/>
    </source>
</evidence>
<comment type="caution">
    <text evidence="1">The sequence shown here is derived from an EMBL/GenBank/DDBJ whole genome shotgun (WGS) entry which is preliminary data.</text>
</comment>
<keyword evidence="2" id="KW-1185">Reference proteome</keyword>
<accession>A0A812XYT7</accession>
<proteinExistence type="predicted"/>
<dbReference type="AlphaFoldDB" id="A0A812XYT7"/>
<gene>
    <name evidence="1" type="primary">Xpo1</name>
    <name evidence="1" type="ORF">SPIL2461_LOCUS21956</name>
</gene>
<sequence>ENASFTEVLLNPPLPGGSWAFALAIPLPDASENPRFRVEVFTTERSLVDAATSLAAPDLLSPEVWPVVAPELILRSRDAASTRLVLEVAFRFEQMMTVETGIIEALRLLPPTGVQYDE</sequence>
<evidence type="ECO:0000313" key="2">
    <source>
        <dbReference type="Proteomes" id="UP000649617"/>
    </source>
</evidence>